<dbReference type="FunFam" id="2.40.50.100:FF:000003">
    <property type="entry name" value="Acetyl-CoA carboxylase biotin carboxyl carrier protein"/>
    <property type="match status" value="1"/>
</dbReference>
<keyword evidence="12" id="KW-1185">Reference proteome</keyword>
<evidence type="ECO:0000256" key="9">
    <source>
        <dbReference type="SAM" id="MobiDB-lite"/>
    </source>
</evidence>
<feature type="region of interest" description="Disordered" evidence="9">
    <location>
        <begin position="67"/>
        <end position="92"/>
    </location>
</feature>
<dbReference type="PROSITE" id="PS00188">
    <property type="entry name" value="BIOTIN"/>
    <property type="match status" value="1"/>
</dbReference>
<dbReference type="InterPro" id="IPR050709">
    <property type="entry name" value="Biotin_Carboxyl_Carrier/Decarb"/>
</dbReference>
<evidence type="ECO:0000259" key="10">
    <source>
        <dbReference type="PROSITE" id="PS50968"/>
    </source>
</evidence>
<comment type="function">
    <text evidence="8">This protein is a component of the acetyl coenzyme A carboxylase complex; first, biotin carboxylase catalyzes the carboxylation of the carrier protein and then the transcarboxylase transfers the carboxyl group to form malonyl-CoA.</text>
</comment>
<dbReference type="UniPathway" id="UPA00094"/>
<evidence type="ECO:0000256" key="8">
    <source>
        <dbReference type="RuleBase" id="RU364072"/>
    </source>
</evidence>
<dbReference type="AlphaFoldDB" id="A0A7X3MJY1"/>
<reference evidence="11 12" key="1">
    <citation type="submission" date="2019-12" db="EMBL/GenBank/DDBJ databases">
        <title>Sporaefaciens musculi gen. nov., sp. nov., a novel bacterium isolated from the caecum of an obese mouse.</title>
        <authorList>
            <person name="Rasmussen T.S."/>
            <person name="Streidl T."/>
            <person name="Hitch T.C.A."/>
            <person name="Wortmann E."/>
            <person name="Deptula P."/>
            <person name="Hansen M."/>
            <person name="Nielsen D.S."/>
            <person name="Clavel T."/>
            <person name="Vogensen F.K."/>
        </authorList>
    </citation>
    <scope>NUCLEOTIDE SEQUENCE [LARGE SCALE GENOMIC DNA]</scope>
    <source>
        <strain evidence="11 12">WCA-9-b2</strain>
    </source>
</reference>
<dbReference type="Gene3D" id="2.40.50.100">
    <property type="match status" value="1"/>
</dbReference>
<keyword evidence="4 8" id="KW-0276">Fatty acid metabolism</keyword>
<evidence type="ECO:0000256" key="3">
    <source>
        <dbReference type="ARBA" id="ARBA00022516"/>
    </source>
</evidence>
<dbReference type="Proteomes" id="UP000460412">
    <property type="component" value="Unassembled WGS sequence"/>
</dbReference>
<dbReference type="RefSeq" id="WP_159753401.1">
    <property type="nucleotide sequence ID" value="NZ_CATIFW010000035.1"/>
</dbReference>
<dbReference type="PANTHER" id="PTHR45266:SF3">
    <property type="entry name" value="OXALOACETATE DECARBOXYLASE ALPHA CHAIN"/>
    <property type="match status" value="1"/>
</dbReference>
<dbReference type="EMBL" id="WUQX01000001">
    <property type="protein sequence ID" value="MXP77793.1"/>
    <property type="molecule type" value="Genomic_DNA"/>
</dbReference>
<evidence type="ECO:0000256" key="1">
    <source>
        <dbReference type="ARBA" id="ARBA00005194"/>
    </source>
</evidence>
<evidence type="ECO:0000256" key="4">
    <source>
        <dbReference type="ARBA" id="ARBA00022832"/>
    </source>
</evidence>
<keyword evidence="5 8" id="KW-0443">Lipid metabolism</keyword>
<accession>A0A7X3MJY1</accession>
<gene>
    <name evidence="11" type="primary">accB</name>
    <name evidence="11" type="ORF">GN277_21295</name>
</gene>
<dbReference type="Pfam" id="PF00364">
    <property type="entry name" value="Biotin_lipoyl"/>
    <property type="match status" value="1"/>
</dbReference>
<dbReference type="PRINTS" id="PR01071">
    <property type="entry name" value="ACOABIOTINCC"/>
</dbReference>
<keyword evidence="6 8" id="KW-0275">Fatty acid biosynthesis</keyword>
<protein>
    <recommendedName>
        <fullName evidence="2 8">Biotin carboxyl carrier protein of acetyl-CoA carboxylase</fullName>
    </recommendedName>
</protein>
<dbReference type="SUPFAM" id="SSF51230">
    <property type="entry name" value="Single hybrid motif"/>
    <property type="match status" value="1"/>
</dbReference>
<name>A0A7X3MJY1_9FIRM</name>
<feature type="domain" description="Lipoyl-binding" evidence="10">
    <location>
        <begin position="86"/>
        <end position="170"/>
    </location>
</feature>
<proteinExistence type="predicted"/>
<evidence type="ECO:0000256" key="2">
    <source>
        <dbReference type="ARBA" id="ARBA00017562"/>
    </source>
</evidence>
<comment type="caution">
    <text evidence="11">The sequence shown here is derived from an EMBL/GenBank/DDBJ whole genome shotgun (WGS) entry which is preliminary data.</text>
</comment>
<evidence type="ECO:0000256" key="7">
    <source>
        <dbReference type="ARBA" id="ARBA00023267"/>
    </source>
</evidence>
<dbReference type="NCBIfam" id="TIGR00531">
    <property type="entry name" value="BCCP"/>
    <property type="match status" value="1"/>
</dbReference>
<dbReference type="InterPro" id="IPR011053">
    <property type="entry name" value="Single_hybrid_motif"/>
</dbReference>
<dbReference type="PANTHER" id="PTHR45266">
    <property type="entry name" value="OXALOACETATE DECARBOXYLASE ALPHA CHAIN"/>
    <property type="match status" value="1"/>
</dbReference>
<dbReference type="InterPro" id="IPR001249">
    <property type="entry name" value="AcCoA_biotinCC"/>
</dbReference>
<dbReference type="InterPro" id="IPR001882">
    <property type="entry name" value="Biotin_BS"/>
</dbReference>
<evidence type="ECO:0000313" key="11">
    <source>
        <dbReference type="EMBL" id="MXP77793.1"/>
    </source>
</evidence>
<keyword evidence="3 8" id="KW-0444">Lipid biosynthesis</keyword>
<dbReference type="CDD" id="cd06850">
    <property type="entry name" value="biotinyl_domain"/>
    <property type="match status" value="1"/>
</dbReference>
<sequence length="170" mass="18173">MEIENLIKLIETVSASELTGMKYEENGMKLHLTKKKEQIQVVAASGTNMYSSEDGASVMSLAPQAAGNMMNSPSGTEEAKAGGALENGDRIPEGKIVESPLVGTFYAAPSEDGAPFVTVGDTVKKGQTLAIIEAMKLMNEIESEYDGTVAEILVENGKPVEYGQPLFRIR</sequence>
<dbReference type="InterPro" id="IPR000089">
    <property type="entry name" value="Biotin_lipoyl"/>
</dbReference>
<dbReference type="PROSITE" id="PS50968">
    <property type="entry name" value="BIOTINYL_LIPOYL"/>
    <property type="match status" value="1"/>
</dbReference>
<dbReference type="GO" id="GO:0006633">
    <property type="term" value="P:fatty acid biosynthetic process"/>
    <property type="evidence" value="ECO:0007669"/>
    <property type="project" value="UniProtKB-UniPathway"/>
</dbReference>
<organism evidence="11 12">
    <name type="scientific">Sporofaciens musculi</name>
    <dbReference type="NCBI Taxonomy" id="2681861"/>
    <lineage>
        <taxon>Bacteria</taxon>
        <taxon>Bacillati</taxon>
        <taxon>Bacillota</taxon>
        <taxon>Clostridia</taxon>
        <taxon>Lachnospirales</taxon>
        <taxon>Lachnospiraceae</taxon>
        <taxon>Sporofaciens</taxon>
    </lineage>
</organism>
<evidence type="ECO:0000256" key="6">
    <source>
        <dbReference type="ARBA" id="ARBA00023160"/>
    </source>
</evidence>
<evidence type="ECO:0000313" key="12">
    <source>
        <dbReference type="Proteomes" id="UP000460412"/>
    </source>
</evidence>
<evidence type="ECO:0000256" key="5">
    <source>
        <dbReference type="ARBA" id="ARBA00023098"/>
    </source>
</evidence>
<dbReference type="GO" id="GO:0009317">
    <property type="term" value="C:acetyl-CoA carboxylase complex"/>
    <property type="evidence" value="ECO:0007669"/>
    <property type="project" value="InterPro"/>
</dbReference>
<comment type="pathway">
    <text evidence="1 8">Lipid metabolism; fatty acid biosynthesis.</text>
</comment>
<dbReference type="GO" id="GO:0003989">
    <property type="term" value="F:acetyl-CoA carboxylase activity"/>
    <property type="evidence" value="ECO:0007669"/>
    <property type="project" value="InterPro"/>
</dbReference>
<keyword evidence="7 8" id="KW-0092">Biotin</keyword>